<name>A0AC60W1U2_9ARCH</name>
<organism evidence="1 2">
    <name type="scientific">Candidatus Nitrosomaritimum aestuariumsis</name>
    <dbReference type="NCBI Taxonomy" id="3342354"/>
    <lineage>
        <taxon>Archaea</taxon>
        <taxon>Nitrososphaerota</taxon>
        <taxon>Nitrososphaeria</taxon>
        <taxon>Nitrosopumilales</taxon>
        <taxon>Nitrosopumilaceae</taxon>
        <taxon>Candidatus Nitrosomaritimum</taxon>
    </lineage>
</organism>
<sequence length="111" mass="12856">MSQKRPFRKFTKKGPSLTTEQKVERFILRNSENGFFTKVSTIPYKFEISESKAWDIVGELLTSGKIESVHDEISGEMKLCKAGQTYSIMNSEQKRKREKGNNFKKKKQKSS</sequence>
<evidence type="ECO:0000313" key="1">
    <source>
        <dbReference type="EMBL" id="MBA4453611.1"/>
    </source>
</evidence>
<gene>
    <name evidence="1" type="ORF">H2B05_01525</name>
</gene>
<evidence type="ECO:0000313" key="2">
    <source>
        <dbReference type="Proteomes" id="UP000526786"/>
    </source>
</evidence>
<reference evidence="1 2" key="1">
    <citation type="journal article" date="2020" name="Appl. Environ. Microbiol.">
        <title>Genomic Characteristics of a Novel Species of Ammonia-Oxidizing Archaea from the Jiulong River Estuary.</title>
        <authorList>
            <person name="Zou D."/>
            <person name="Wan R."/>
            <person name="Han L."/>
            <person name="Xu M.N."/>
            <person name="Liu Y."/>
            <person name="Liu H."/>
            <person name="Kao S.J."/>
            <person name="Li M."/>
        </authorList>
    </citation>
    <scope>NUCLEOTIDE SEQUENCE [LARGE SCALE GENOMIC DNA]</scope>
    <source>
        <strain evidence="1">W2bin3</strain>
    </source>
</reference>
<proteinExistence type="predicted"/>
<dbReference type="EMBL" id="JACENC010000065">
    <property type="protein sequence ID" value="MBA4453611.1"/>
    <property type="molecule type" value="Genomic_DNA"/>
</dbReference>
<comment type="caution">
    <text evidence="1">The sequence shown here is derived from an EMBL/GenBank/DDBJ whole genome shotgun (WGS) entry which is preliminary data.</text>
</comment>
<protein>
    <submittedName>
        <fullName evidence="1">Uncharacterized protein</fullName>
    </submittedName>
</protein>
<accession>A0AC60W1U2</accession>
<dbReference type="Proteomes" id="UP000526786">
    <property type="component" value="Unassembled WGS sequence"/>
</dbReference>